<dbReference type="AlphaFoldDB" id="A0A7D6VQ09"/>
<dbReference type="GO" id="GO:0051536">
    <property type="term" value="F:iron-sulfur cluster binding"/>
    <property type="evidence" value="ECO:0007669"/>
    <property type="project" value="InterPro"/>
</dbReference>
<accession>A0A7D6VQ09</accession>
<keyword evidence="3" id="KW-0314">Glutamate biosynthesis</keyword>
<dbReference type="SUPFAM" id="SSF51905">
    <property type="entry name" value="FAD/NAD(P)-binding domain"/>
    <property type="match status" value="1"/>
</dbReference>
<gene>
    <name evidence="7" type="ORF">HZF06_00995</name>
</gene>
<dbReference type="GO" id="GO:0016639">
    <property type="term" value="F:oxidoreductase activity, acting on the CH-NH2 group of donors, NAD or NADP as acceptor"/>
    <property type="evidence" value="ECO:0007669"/>
    <property type="project" value="InterPro"/>
</dbReference>
<name>A0A7D6VQ09_9CLOT</name>
<dbReference type="GO" id="GO:0006537">
    <property type="term" value="P:glutamate biosynthetic process"/>
    <property type="evidence" value="ECO:0007669"/>
    <property type="project" value="UniProtKB-KW"/>
</dbReference>
<evidence type="ECO:0000256" key="3">
    <source>
        <dbReference type="ARBA" id="ARBA00023164"/>
    </source>
</evidence>
<dbReference type="PRINTS" id="PR00419">
    <property type="entry name" value="ADXRDTASE"/>
</dbReference>
<dbReference type="SUPFAM" id="SSF46548">
    <property type="entry name" value="alpha-helical ferredoxin"/>
    <property type="match status" value="1"/>
</dbReference>
<evidence type="ECO:0000256" key="2">
    <source>
        <dbReference type="ARBA" id="ARBA00023002"/>
    </source>
</evidence>
<reference evidence="7 8" key="1">
    <citation type="submission" date="2020-07" db="EMBL/GenBank/DDBJ databases">
        <title>Electron transfer.</title>
        <authorList>
            <person name="Huang L."/>
            <person name="Liu X."/>
            <person name="Zhou S."/>
        </authorList>
    </citation>
    <scope>NUCLEOTIDE SEQUENCE [LARGE SCALE GENOMIC DNA]</scope>
    <source>
        <strain evidence="7 8">Lx1</strain>
    </source>
</reference>
<dbReference type="FunFam" id="3.40.50.720:FF:000113">
    <property type="entry name" value="Glutamate synthase [NADH], amyloplastic"/>
    <property type="match status" value="1"/>
</dbReference>
<keyword evidence="1" id="KW-0028">Amino-acid biosynthesis</keyword>
<feature type="domain" description="FAD/NAD(P)-binding" evidence="5">
    <location>
        <begin position="153"/>
        <end position="317"/>
    </location>
</feature>
<evidence type="ECO:0000313" key="8">
    <source>
        <dbReference type="Proteomes" id="UP000512286"/>
    </source>
</evidence>
<dbReference type="FunFam" id="3.50.50.60:FF:000022">
    <property type="entry name" value="Glutamate synthase [NADH], amyloplastic"/>
    <property type="match status" value="1"/>
</dbReference>
<dbReference type="Pfam" id="PF07992">
    <property type="entry name" value="Pyr_redox_2"/>
    <property type="match status" value="1"/>
</dbReference>
<dbReference type="Proteomes" id="UP000512286">
    <property type="component" value="Chromosome"/>
</dbReference>
<sequence length="489" mass="53867">MGKPTGFLEFEREEGKNIDPIERLEGFEEFHKLLPKEQQEKQGARCMDCGIPFCQSGILINGMVSGCPINNLIPEWNDLIYRGKWKLALKRLLKTNNFPEFTGRVCPAPCEAACTAGINGPAITIKENERSIIDRAFEEGLIKPEPPKVRSGKKVAVIGSGPAGLATADSLNKRGHNVVVFERHDRIGGLLMYGIPNMKLDKSVIDRRVNLMKEEGVEFVTNANVGDDYRAEDILNNFDAVVLATGASNPRDLKAPGRELNGIHFAVDFLRANTKSLLDSNLSDGNFISAKGKNVIVIGGGDTGTDCVGTSLRHGCESLVQFEIMNKPPLERADNNPWPQWPRILKVDYGQQEFEAKYGEDPRKYAINVKSFEGDSEGNLTKVNTVDVKWEKNDKGAFVPVEVPGSEKEWKAELVLLAMGFLGTQDYVSNAFGVDLDARTNVKAGYGNFRTNVDKVFAAGDSRRGQSLVVWAINEGRAVAKEVDSYLAE</sequence>
<dbReference type="InterPro" id="IPR028261">
    <property type="entry name" value="DPD_II"/>
</dbReference>
<dbReference type="NCBIfam" id="TIGR01317">
    <property type="entry name" value="GOGAT_sm_gam"/>
    <property type="match status" value="1"/>
</dbReference>
<organism evidence="7 8">
    <name type="scientific">Clostridium intestinale</name>
    <dbReference type="NCBI Taxonomy" id="36845"/>
    <lineage>
        <taxon>Bacteria</taxon>
        <taxon>Bacillati</taxon>
        <taxon>Bacillota</taxon>
        <taxon>Clostridia</taxon>
        <taxon>Eubacteriales</taxon>
        <taxon>Clostridiaceae</taxon>
        <taxon>Clostridium</taxon>
    </lineage>
</organism>
<dbReference type="InterPro" id="IPR009051">
    <property type="entry name" value="Helical_ferredxn"/>
</dbReference>
<dbReference type="EMBL" id="CP059378">
    <property type="protein sequence ID" value="QLY80196.1"/>
    <property type="molecule type" value="Genomic_DNA"/>
</dbReference>
<dbReference type="Gene3D" id="1.10.1060.10">
    <property type="entry name" value="Alpha-helical ferredoxin"/>
    <property type="match status" value="1"/>
</dbReference>
<feature type="domain" description="Dihydroprymidine dehydrogenase" evidence="6">
    <location>
        <begin position="25"/>
        <end position="140"/>
    </location>
</feature>
<comment type="pathway">
    <text evidence="4">Amino-acid biosynthesis.</text>
</comment>
<keyword evidence="2" id="KW-0560">Oxidoreductase</keyword>
<evidence type="ECO:0000256" key="1">
    <source>
        <dbReference type="ARBA" id="ARBA00022605"/>
    </source>
</evidence>
<dbReference type="Pfam" id="PF14691">
    <property type="entry name" value="Fer4_20"/>
    <property type="match status" value="1"/>
</dbReference>
<dbReference type="RefSeq" id="WP_181602089.1">
    <property type="nucleotide sequence ID" value="NZ_CP059378.1"/>
</dbReference>
<evidence type="ECO:0000313" key="7">
    <source>
        <dbReference type="EMBL" id="QLY80196.1"/>
    </source>
</evidence>
<dbReference type="PANTHER" id="PTHR43100:SF1">
    <property type="entry name" value="GLUTAMATE SYNTHASE [NADPH] SMALL CHAIN"/>
    <property type="match status" value="1"/>
</dbReference>
<dbReference type="KEGG" id="cint:HZF06_00995"/>
<dbReference type="InterPro" id="IPR051394">
    <property type="entry name" value="Glutamate_Synthase"/>
</dbReference>
<evidence type="ECO:0000259" key="5">
    <source>
        <dbReference type="Pfam" id="PF07992"/>
    </source>
</evidence>
<protein>
    <submittedName>
        <fullName evidence="7">Glutamate synthase subunit beta</fullName>
    </submittedName>
</protein>
<dbReference type="InterPro" id="IPR036188">
    <property type="entry name" value="FAD/NAD-bd_sf"/>
</dbReference>
<dbReference type="PANTHER" id="PTHR43100">
    <property type="entry name" value="GLUTAMATE SYNTHASE [NADPH] SMALL CHAIN"/>
    <property type="match status" value="1"/>
</dbReference>
<proteinExistence type="predicted"/>
<evidence type="ECO:0000256" key="4">
    <source>
        <dbReference type="ARBA" id="ARBA00029440"/>
    </source>
</evidence>
<dbReference type="Gene3D" id="3.50.50.60">
    <property type="entry name" value="FAD/NAD(P)-binding domain"/>
    <property type="match status" value="2"/>
</dbReference>
<dbReference type="InterPro" id="IPR023753">
    <property type="entry name" value="FAD/NAD-binding_dom"/>
</dbReference>
<dbReference type="SUPFAM" id="SSF51971">
    <property type="entry name" value="Nucleotide-binding domain"/>
    <property type="match status" value="1"/>
</dbReference>
<evidence type="ECO:0000259" key="6">
    <source>
        <dbReference type="Pfam" id="PF14691"/>
    </source>
</evidence>
<dbReference type="InterPro" id="IPR006005">
    <property type="entry name" value="Glut_synth_ssu1"/>
</dbReference>